<gene>
    <name evidence="1" type="ORF">SBAD_LOCUS8134</name>
</gene>
<evidence type="ECO:0000313" key="3">
    <source>
        <dbReference type="WBParaSite" id="SBAD_0000843701-mRNA-1"/>
    </source>
</evidence>
<protein>
    <submittedName>
        <fullName evidence="3">Secreted protein</fullName>
    </submittedName>
</protein>
<reference evidence="3" key="1">
    <citation type="submission" date="2016-06" db="UniProtKB">
        <authorList>
            <consortium name="WormBaseParasite"/>
        </authorList>
    </citation>
    <scope>IDENTIFICATION</scope>
</reference>
<name>A0A183IWY9_9BILA</name>
<evidence type="ECO:0000313" key="2">
    <source>
        <dbReference type="Proteomes" id="UP000270296"/>
    </source>
</evidence>
<proteinExistence type="predicted"/>
<dbReference type="WBParaSite" id="SBAD_0000843701-mRNA-1">
    <property type="protein sequence ID" value="SBAD_0000843701-mRNA-1"/>
    <property type="gene ID" value="SBAD_0000843701"/>
</dbReference>
<dbReference type="Proteomes" id="UP000270296">
    <property type="component" value="Unassembled WGS sequence"/>
</dbReference>
<evidence type="ECO:0000313" key="1">
    <source>
        <dbReference type="EMBL" id="VDP15463.1"/>
    </source>
</evidence>
<accession>A0A183IWY9</accession>
<sequence>KSFSCRFSCSAEFSAEGPKFVPQPTIRATSLVSLCLSACLLPRFAVFECVRIGREPDFPMCSLMRVPCVLLGVLLTLQRRRSSGFPATVVVIFQCLSHSVRCQPILCGRAGGVDRGLHGSHSCLDLKVVYSNVVIVLCERRDRQR</sequence>
<organism evidence="3">
    <name type="scientific">Soboliphyme baturini</name>
    <dbReference type="NCBI Taxonomy" id="241478"/>
    <lineage>
        <taxon>Eukaryota</taxon>
        <taxon>Metazoa</taxon>
        <taxon>Ecdysozoa</taxon>
        <taxon>Nematoda</taxon>
        <taxon>Enoplea</taxon>
        <taxon>Dorylaimia</taxon>
        <taxon>Dioctophymatida</taxon>
        <taxon>Dioctophymatoidea</taxon>
        <taxon>Soboliphymatidae</taxon>
        <taxon>Soboliphyme</taxon>
    </lineage>
</organism>
<keyword evidence="2" id="KW-1185">Reference proteome</keyword>
<dbReference type="AlphaFoldDB" id="A0A183IWY9"/>
<dbReference type="EMBL" id="UZAM01011289">
    <property type="protein sequence ID" value="VDP15463.1"/>
    <property type="molecule type" value="Genomic_DNA"/>
</dbReference>
<reference evidence="1 2" key="2">
    <citation type="submission" date="2018-11" db="EMBL/GenBank/DDBJ databases">
        <authorList>
            <consortium name="Pathogen Informatics"/>
        </authorList>
    </citation>
    <scope>NUCLEOTIDE SEQUENCE [LARGE SCALE GENOMIC DNA]</scope>
</reference>